<evidence type="ECO:0000313" key="1">
    <source>
        <dbReference type="EMBL" id="AWV99768.1"/>
    </source>
</evidence>
<dbReference type="InterPro" id="IPR027056">
    <property type="entry name" value="Gluconate_2DH_su3"/>
</dbReference>
<dbReference type="Pfam" id="PF13618">
    <property type="entry name" value="Gluconate_2-dh3"/>
    <property type="match status" value="1"/>
</dbReference>
<dbReference type="OrthoDB" id="6385145at2"/>
<evidence type="ECO:0000313" key="2">
    <source>
        <dbReference type="Proteomes" id="UP000249873"/>
    </source>
</evidence>
<name>A0A2Z4GFL2_9BACT</name>
<reference evidence="1 2" key="1">
    <citation type="submission" date="2018-05" db="EMBL/GenBank/DDBJ databases">
        <title>Complete genome sequence of Arcticibacterium luteifluviistationis SM1504T, a cytophagaceae bacterium isolated from Arctic surface seawater.</title>
        <authorList>
            <person name="Li Y."/>
            <person name="Qin Q.-L."/>
        </authorList>
    </citation>
    <scope>NUCLEOTIDE SEQUENCE [LARGE SCALE GENOMIC DNA]</scope>
    <source>
        <strain evidence="1 2">SM1504</strain>
    </source>
</reference>
<organism evidence="1 2">
    <name type="scientific">Arcticibacterium luteifluviistationis</name>
    <dbReference type="NCBI Taxonomy" id="1784714"/>
    <lineage>
        <taxon>Bacteria</taxon>
        <taxon>Pseudomonadati</taxon>
        <taxon>Bacteroidota</taxon>
        <taxon>Cytophagia</taxon>
        <taxon>Cytophagales</taxon>
        <taxon>Leadbetterellaceae</taxon>
        <taxon>Arcticibacterium</taxon>
    </lineage>
</organism>
<dbReference type="RefSeq" id="WP_111373136.1">
    <property type="nucleotide sequence ID" value="NZ_CP029480.1"/>
</dbReference>
<dbReference type="AlphaFoldDB" id="A0A2Z4GFL2"/>
<dbReference type="KEGG" id="als:DJ013_16950"/>
<keyword evidence="2" id="KW-1185">Reference proteome</keyword>
<accession>A0A2Z4GFL2</accession>
<dbReference type="EMBL" id="CP029480">
    <property type="protein sequence ID" value="AWV99768.1"/>
    <property type="molecule type" value="Genomic_DNA"/>
</dbReference>
<evidence type="ECO:0008006" key="3">
    <source>
        <dbReference type="Google" id="ProtNLM"/>
    </source>
</evidence>
<sequence length="174" mass="19313">MQRRELLKRLALGAGAVVALPTWANAWSSSKLVSSGVFSSLEQGLLSSIAGTFIPEGKNEPGAIGLEVDKFLDRLFADCYTEEDQQKIKEGMTLLNSTAKTSYKKPFSECTQAQRESLLIGFSEPSTADKEWFYDTLKKETIRGYTTSEYVMVNHYDYVMAPGHYDGCVDVVEA</sequence>
<dbReference type="Proteomes" id="UP000249873">
    <property type="component" value="Chromosome"/>
</dbReference>
<gene>
    <name evidence="1" type="ORF">DJ013_16950</name>
</gene>
<protein>
    <recommendedName>
        <fullName evidence="3">Gluconate 2-dehydrogenase subunit 3 family protein</fullName>
    </recommendedName>
</protein>
<proteinExistence type="predicted"/>